<reference evidence="3" key="2">
    <citation type="submission" date="2023-05" db="EMBL/GenBank/DDBJ databases">
        <authorList>
            <person name="Fouks B."/>
        </authorList>
    </citation>
    <scope>NUCLEOTIDE SEQUENCE</scope>
    <source>
        <strain evidence="3">Stay&amp;Tobe</strain>
        <tissue evidence="3">Testes</tissue>
    </source>
</reference>
<dbReference type="SMART" id="SM00240">
    <property type="entry name" value="FHA"/>
    <property type="match status" value="1"/>
</dbReference>
<feature type="compositionally biased region" description="Basic and acidic residues" evidence="1">
    <location>
        <begin position="283"/>
        <end position="293"/>
    </location>
</feature>
<evidence type="ECO:0000313" key="3">
    <source>
        <dbReference type="EMBL" id="KAJ9593945.1"/>
    </source>
</evidence>
<feature type="region of interest" description="Disordered" evidence="1">
    <location>
        <begin position="674"/>
        <end position="747"/>
    </location>
</feature>
<dbReference type="Proteomes" id="UP001233999">
    <property type="component" value="Unassembled WGS sequence"/>
</dbReference>
<feature type="domain" description="FHA" evidence="2">
    <location>
        <begin position="163"/>
        <end position="219"/>
    </location>
</feature>
<evidence type="ECO:0000313" key="4">
    <source>
        <dbReference type="Proteomes" id="UP001233999"/>
    </source>
</evidence>
<proteinExistence type="predicted"/>
<keyword evidence="4" id="KW-1185">Reference proteome</keyword>
<reference evidence="3" key="1">
    <citation type="journal article" date="2023" name="IScience">
        <title>Live-bearing cockroach genome reveals convergent evolutionary mechanisms linked to viviparity in insects and beyond.</title>
        <authorList>
            <person name="Fouks B."/>
            <person name="Harrison M.C."/>
            <person name="Mikhailova A.A."/>
            <person name="Marchal E."/>
            <person name="English S."/>
            <person name="Carruthers M."/>
            <person name="Jennings E.C."/>
            <person name="Chiamaka E.L."/>
            <person name="Frigard R.A."/>
            <person name="Pippel M."/>
            <person name="Attardo G.M."/>
            <person name="Benoit J.B."/>
            <person name="Bornberg-Bauer E."/>
            <person name="Tobe S.S."/>
        </authorList>
    </citation>
    <scope>NUCLEOTIDE SEQUENCE</scope>
    <source>
        <strain evidence="3">Stay&amp;Tobe</strain>
    </source>
</reference>
<feature type="region of interest" description="Disordered" evidence="1">
    <location>
        <begin position="1"/>
        <end position="23"/>
    </location>
</feature>
<dbReference type="AlphaFoldDB" id="A0AAD8A7I3"/>
<feature type="compositionally biased region" description="Basic residues" evidence="1">
    <location>
        <begin position="684"/>
        <end position="707"/>
    </location>
</feature>
<dbReference type="PROSITE" id="PS50006">
    <property type="entry name" value="FHA_DOMAIN"/>
    <property type="match status" value="1"/>
</dbReference>
<organism evidence="3 4">
    <name type="scientific">Diploptera punctata</name>
    <name type="common">Pacific beetle cockroach</name>
    <dbReference type="NCBI Taxonomy" id="6984"/>
    <lineage>
        <taxon>Eukaryota</taxon>
        <taxon>Metazoa</taxon>
        <taxon>Ecdysozoa</taxon>
        <taxon>Arthropoda</taxon>
        <taxon>Hexapoda</taxon>
        <taxon>Insecta</taxon>
        <taxon>Pterygota</taxon>
        <taxon>Neoptera</taxon>
        <taxon>Polyneoptera</taxon>
        <taxon>Dictyoptera</taxon>
        <taxon>Blattodea</taxon>
        <taxon>Blaberoidea</taxon>
        <taxon>Blaberidae</taxon>
        <taxon>Diplopterinae</taxon>
        <taxon>Diploptera</taxon>
    </lineage>
</organism>
<dbReference type="InterPro" id="IPR008984">
    <property type="entry name" value="SMAD_FHA_dom_sf"/>
</dbReference>
<sequence>METESENGSDNTPLIDQEVGKDEKINECEVKETLLTTKEKVNPDIFKIPQLLIGPRRGKVVGKVRNVSSVSSQDISDSESSASDISFSSYEGVESDCSSTIKGTEYKSLSSTVSPAQKIKENSIPLPYKEPKWGGIPKFEYGFEILKNGQILEKCTLEEKSFYVFGRLSTCDFHLQHPTISRYHAVLQYRSQESEDNPKGFYIYDLGSTHGTFLNKNRIKSNMYIRIQVGHMLKLGCSTRLFVLWGPEDDMEEESELTVTQLKEKRQVELATRELEELEKQRLEEEKAKKEEEQGIDWGMSEDAEEEADLSENPFAATQNEELYVDDPKKTLRGWFEREGYDLEYDVEEKGFGQFLCRVELPIENARGGRMTAEALVKGKKKEAVVQCALEACRILDRYGLLRQATHESKKRKAKDWEADDFYDSDEDTFLDRTGTVELKRQQRMRAAGKKDPEEVVETYDSLVKKHSEVLSQLQELELEHHKVSMDMNKSTVKQEDEEEEDALDAFMMTLSKPAPDKTLLNKIKYRHDLLKQEEVRLRKLVNIAKPANLPELQPPDKTIPSSTVTSTIKKTLPMIAKKLEFIKLIIPDERDLISKFIKSTPDGNIIDGDSNENPVVIINIKYENRKDGSRRWHEQAFVVQCTTELHKASPEFNDSVRAKRNIDEIMTTGNIKYEVPEDDTKTSRRIRSNKNKKSEKRRNRTKYRNKQKNEKNMSDYDPLDPDYSTWVPPEGQTGDGKTKLNEKYGY</sequence>
<dbReference type="CDD" id="cd22677">
    <property type="entry name" value="FHA_Kanadaptin"/>
    <property type="match status" value="1"/>
</dbReference>
<feature type="compositionally biased region" description="Acidic residues" evidence="1">
    <location>
        <begin position="300"/>
        <end position="310"/>
    </location>
</feature>
<dbReference type="Pfam" id="PF00498">
    <property type="entry name" value="FHA"/>
    <property type="match status" value="1"/>
</dbReference>
<comment type="caution">
    <text evidence="3">The sequence shown here is derived from an EMBL/GenBank/DDBJ whole genome shotgun (WGS) entry which is preliminary data.</text>
</comment>
<dbReference type="PANTHER" id="PTHR23308">
    <property type="entry name" value="NUCLEAR INHIBITOR OF PROTEIN PHOSPHATASE-1"/>
    <property type="match status" value="1"/>
</dbReference>
<dbReference type="InterPro" id="IPR050923">
    <property type="entry name" value="Cell_Proc_Reg/RNA_Proc"/>
</dbReference>
<dbReference type="InterPro" id="IPR000253">
    <property type="entry name" value="FHA_dom"/>
</dbReference>
<evidence type="ECO:0000259" key="2">
    <source>
        <dbReference type="PROSITE" id="PS50006"/>
    </source>
</evidence>
<gene>
    <name evidence="3" type="ORF">L9F63_014659</name>
</gene>
<accession>A0AAD8A7I3</accession>
<dbReference type="Gene3D" id="2.60.200.20">
    <property type="match status" value="1"/>
</dbReference>
<dbReference type="CDD" id="cd19856">
    <property type="entry name" value="DSRM_Kanadaptin"/>
    <property type="match status" value="1"/>
</dbReference>
<name>A0AAD8A7I3_DIPPU</name>
<feature type="region of interest" description="Disordered" evidence="1">
    <location>
        <begin position="283"/>
        <end position="311"/>
    </location>
</feature>
<dbReference type="SUPFAM" id="SSF49879">
    <property type="entry name" value="SMAD/FHA domain"/>
    <property type="match status" value="1"/>
</dbReference>
<protein>
    <recommendedName>
        <fullName evidence="2">FHA domain-containing protein</fullName>
    </recommendedName>
</protein>
<feature type="compositionally biased region" description="Basic and acidic residues" evidence="1">
    <location>
        <begin position="737"/>
        <end position="747"/>
    </location>
</feature>
<evidence type="ECO:0000256" key="1">
    <source>
        <dbReference type="SAM" id="MobiDB-lite"/>
    </source>
</evidence>
<dbReference type="EMBL" id="JASPKZ010003086">
    <property type="protein sequence ID" value="KAJ9593945.1"/>
    <property type="molecule type" value="Genomic_DNA"/>
</dbReference>